<evidence type="ECO:0000313" key="2">
    <source>
        <dbReference type="Proteomes" id="UP000226712"/>
    </source>
</evidence>
<dbReference type="Proteomes" id="UP000226712">
    <property type="component" value="Unassembled WGS sequence"/>
</dbReference>
<dbReference type="EMBL" id="NZBD01000016">
    <property type="protein sequence ID" value="MAG18407.1"/>
    <property type="molecule type" value="Genomic_DNA"/>
</dbReference>
<accession>A0A2D6LQE1</accession>
<reference evidence="2" key="1">
    <citation type="submission" date="2017-09" db="EMBL/GenBank/DDBJ databases">
        <title>The Reconstruction of 2,631 Draft Metagenome-Assembled Genomes from the Global Oceans.</title>
        <authorList>
            <person name="Tully B.J."/>
            <person name="Graham E.D."/>
            <person name="Heidelberg J.F."/>
        </authorList>
    </citation>
    <scope>NUCLEOTIDE SEQUENCE [LARGE SCALE GENOMIC DNA]</scope>
</reference>
<sequence length="112" mass="13094">MFLLFQMHERRKHKATPEQRALRKQLERRKALEPESIKIERQKFIAQLGEKFGSKVGKLLLKSMISELGARGTNDILTNIGVERILAKRKQFGSDEEFVKKIKEEGFSFFTE</sequence>
<protein>
    <submittedName>
        <fullName evidence="1">Uncharacterized protein</fullName>
    </submittedName>
</protein>
<name>A0A2D6LQE1_9ARCH</name>
<proteinExistence type="predicted"/>
<evidence type="ECO:0000313" key="1">
    <source>
        <dbReference type="EMBL" id="MAG18407.1"/>
    </source>
</evidence>
<dbReference type="AlphaFoldDB" id="A0A2D6LQE1"/>
<gene>
    <name evidence="1" type="ORF">CL944_02955</name>
</gene>
<organism evidence="1 2">
    <name type="scientific">Candidatus Iainarchaeum sp</name>
    <dbReference type="NCBI Taxonomy" id="3101447"/>
    <lineage>
        <taxon>Archaea</taxon>
        <taxon>Candidatus Iainarchaeota</taxon>
        <taxon>Candidatus Iainarchaeia</taxon>
        <taxon>Candidatus Iainarchaeales</taxon>
        <taxon>Candidatus Iainarchaeaceae</taxon>
        <taxon>Candidatus Iainarchaeum</taxon>
    </lineage>
</organism>
<comment type="caution">
    <text evidence="1">The sequence shown here is derived from an EMBL/GenBank/DDBJ whole genome shotgun (WGS) entry which is preliminary data.</text>
</comment>